<dbReference type="SUPFAM" id="SSF51905">
    <property type="entry name" value="FAD/NAD(P)-binding domain"/>
    <property type="match status" value="1"/>
</dbReference>
<evidence type="ECO:0000313" key="3">
    <source>
        <dbReference type="Proteomes" id="UP000192674"/>
    </source>
</evidence>
<dbReference type="GO" id="GO:0016491">
    <property type="term" value="F:oxidoreductase activity"/>
    <property type="evidence" value="ECO:0007669"/>
    <property type="project" value="InterPro"/>
</dbReference>
<name>A0A1W2FZI9_KIBAR</name>
<evidence type="ECO:0000313" key="2">
    <source>
        <dbReference type="EMBL" id="SMD27377.1"/>
    </source>
</evidence>
<dbReference type="EMBL" id="FWXV01000023">
    <property type="protein sequence ID" value="SMD27377.1"/>
    <property type="molecule type" value="Genomic_DNA"/>
</dbReference>
<feature type="domain" description="FAD/NAD(P)-binding" evidence="1">
    <location>
        <begin position="6"/>
        <end position="52"/>
    </location>
</feature>
<sequence length="96" mass="10522">MSVPGEVLVVGASAAGLATAEALRRKGYRGRLTLLGAEPHLPYDRPPLSKQVFGLRPRAFPGQERIPALRLVTDIDKIPFKHDASVYGVYELPVTW</sequence>
<dbReference type="AlphaFoldDB" id="A0A1W2FZI9"/>
<dbReference type="Pfam" id="PF07992">
    <property type="entry name" value="Pyr_redox_2"/>
    <property type="match status" value="1"/>
</dbReference>
<protein>
    <submittedName>
        <fullName evidence="2">Pyridine nucleotide-disulphide oxidoreductase</fullName>
    </submittedName>
</protein>
<dbReference type="Proteomes" id="UP000192674">
    <property type="component" value="Unassembled WGS sequence"/>
</dbReference>
<keyword evidence="3" id="KW-1185">Reference proteome</keyword>
<dbReference type="InterPro" id="IPR023753">
    <property type="entry name" value="FAD/NAD-binding_dom"/>
</dbReference>
<dbReference type="InterPro" id="IPR036188">
    <property type="entry name" value="FAD/NAD-bd_sf"/>
</dbReference>
<proteinExistence type="predicted"/>
<reference evidence="2 3" key="1">
    <citation type="submission" date="2017-04" db="EMBL/GenBank/DDBJ databases">
        <authorList>
            <person name="Afonso C.L."/>
            <person name="Miller P.J."/>
            <person name="Scott M.A."/>
            <person name="Spackman E."/>
            <person name="Goraichik I."/>
            <person name="Dimitrov K.M."/>
            <person name="Suarez D.L."/>
            <person name="Swayne D.E."/>
        </authorList>
    </citation>
    <scope>NUCLEOTIDE SEQUENCE [LARGE SCALE GENOMIC DNA]</scope>
    <source>
        <strain evidence="2 3">DSM 43828</strain>
    </source>
</reference>
<accession>A0A1W2FZI9</accession>
<organism evidence="2 3">
    <name type="scientific">Kibdelosporangium aridum</name>
    <dbReference type="NCBI Taxonomy" id="2030"/>
    <lineage>
        <taxon>Bacteria</taxon>
        <taxon>Bacillati</taxon>
        <taxon>Actinomycetota</taxon>
        <taxon>Actinomycetes</taxon>
        <taxon>Pseudonocardiales</taxon>
        <taxon>Pseudonocardiaceae</taxon>
        <taxon>Kibdelosporangium</taxon>
    </lineage>
</organism>
<gene>
    <name evidence="2" type="ORF">SAMN05661093_10984</name>
</gene>
<dbReference type="Gene3D" id="3.50.50.60">
    <property type="entry name" value="FAD/NAD(P)-binding domain"/>
    <property type="match status" value="1"/>
</dbReference>
<evidence type="ECO:0000259" key="1">
    <source>
        <dbReference type="Pfam" id="PF07992"/>
    </source>
</evidence>